<feature type="binding site" evidence="11">
    <location>
        <position position="187"/>
    </location>
    <ligand>
        <name>Mg(2+)</name>
        <dbReference type="ChEBI" id="CHEBI:18420"/>
    </ligand>
</feature>
<comment type="catalytic activity">
    <reaction evidence="9 10">
        <text>L-threonyl-[protein] + FAD = FMN-L-threonyl-[protein] + AMP + H(+)</text>
        <dbReference type="Rhea" id="RHEA:36847"/>
        <dbReference type="Rhea" id="RHEA-COMP:11060"/>
        <dbReference type="Rhea" id="RHEA-COMP:11061"/>
        <dbReference type="ChEBI" id="CHEBI:15378"/>
        <dbReference type="ChEBI" id="CHEBI:30013"/>
        <dbReference type="ChEBI" id="CHEBI:57692"/>
        <dbReference type="ChEBI" id="CHEBI:74257"/>
        <dbReference type="ChEBI" id="CHEBI:456215"/>
        <dbReference type="EC" id="2.7.1.180"/>
    </reaction>
</comment>
<feature type="chain" id="PRO_5039910379" description="FAD:protein FMN transferase" evidence="12">
    <location>
        <begin position="21"/>
        <end position="348"/>
    </location>
</feature>
<proteinExistence type="inferred from homology"/>
<evidence type="ECO:0000256" key="11">
    <source>
        <dbReference type="PIRSR" id="PIRSR006268-2"/>
    </source>
</evidence>
<evidence type="ECO:0000256" key="10">
    <source>
        <dbReference type="PIRNR" id="PIRNR006268"/>
    </source>
</evidence>
<dbReference type="InterPro" id="IPR003374">
    <property type="entry name" value="ApbE-like_sf"/>
</dbReference>
<evidence type="ECO:0000256" key="2">
    <source>
        <dbReference type="ARBA" id="ARBA00016337"/>
    </source>
</evidence>
<evidence type="ECO:0000313" key="13">
    <source>
        <dbReference type="EMBL" id="PND37545.1"/>
    </source>
</evidence>
<dbReference type="AlphaFoldDB" id="A0A2N8KVR7"/>
<keyword evidence="6 10" id="KW-0274">FAD</keyword>
<keyword evidence="14" id="KW-1185">Reference proteome</keyword>
<keyword evidence="5 10" id="KW-0479">Metal-binding</keyword>
<evidence type="ECO:0000256" key="3">
    <source>
        <dbReference type="ARBA" id="ARBA00022630"/>
    </source>
</evidence>
<dbReference type="PROSITE" id="PS51318">
    <property type="entry name" value="TAT"/>
    <property type="match status" value="1"/>
</dbReference>
<comment type="caution">
    <text evidence="13">The sequence shown here is derived from an EMBL/GenBank/DDBJ whole genome shotgun (WGS) entry which is preliminary data.</text>
</comment>
<dbReference type="GO" id="GO:0046872">
    <property type="term" value="F:metal ion binding"/>
    <property type="evidence" value="ECO:0007669"/>
    <property type="project" value="UniProtKB-UniRule"/>
</dbReference>
<keyword evidence="3 10" id="KW-0285">Flavoprotein</keyword>
<dbReference type="Gene3D" id="3.10.520.10">
    <property type="entry name" value="ApbE-like domains"/>
    <property type="match status" value="1"/>
</dbReference>
<keyword evidence="4 10" id="KW-0808">Transferase</keyword>
<dbReference type="Proteomes" id="UP000235916">
    <property type="component" value="Unassembled WGS sequence"/>
</dbReference>
<dbReference type="PANTHER" id="PTHR30040:SF2">
    <property type="entry name" value="FAD:PROTEIN FMN TRANSFERASE"/>
    <property type="match status" value="1"/>
</dbReference>
<comment type="similarity">
    <text evidence="10">Belongs to the ApbE family.</text>
</comment>
<dbReference type="GO" id="GO:0016740">
    <property type="term" value="F:transferase activity"/>
    <property type="evidence" value="ECO:0007669"/>
    <property type="project" value="UniProtKB-UniRule"/>
</dbReference>
<feature type="signal peptide" evidence="12">
    <location>
        <begin position="1"/>
        <end position="20"/>
    </location>
</feature>
<comment type="cofactor">
    <cofactor evidence="11">
        <name>Mg(2+)</name>
        <dbReference type="ChEBI" id="CHEBI:18420"/>
    </cofactor>
    <cofactor evidence="11">
        <name>Mn(2+)</name>
        <dbReference type="ChEBI" id="CHEBI:29035"/>
    </cofactor>
    <text evidence="11">Magnesium. Can also use manganese.</text>
</comment>
<keyword evidence="7 10" id="KW-0460">Magnesium</keyword>
<organism evidence="13 14">
    <name type="scientific">Kinneretia aquatilis</name>
    <dbReference type="NCBI Taxonomy" id="2070761"/>
    <lineage>
        <taxon>Bacteria</taxon>
        <taxon>Pseudomonadati</taxon>
        <taxon>Pseudomonadota</taxon>
        <taxon>Betaproteobacteria</taxon>
        <taxon>Burkholderiales</taxon>
        <taxon>Sphaerotilaceae</taxon>
        <taxon>Roseateles</taxon>
    </lineage>
</organism>
<evidence type="ECO:0000256" key="8">
    <source>
        <dbReference type="ARBA" id="ARBA00031306"/>
    </source>
</evidence>
<evidence type="ECO:0000256" key="12">
    <source>
        <dbReference type="SAM" id="SignalP"/>
    </source>
</evidence>
<dbReference type="EMBL" id="POSP01000003">
    <property type="protein sequence ID" value="PND37545.1"/>
    <property type="molecule type" value="Genomic_DNA"/>
</dbReference>
<evidence type="ECO:0000313" key="14">
    <source>
        <dbReference type="Proteomes" id="UP000235916"/>
    </source>
</evidence>
<evidence type="ECO:0000256" key="9">
    <source>
        <dbReference type="ARBA" id="ARBA00048540"/>
    </source>
</evidence>
<evidence type="ECO:0000256" key="1">
    <source>
        <dbReference type="ARBA" id="ARBA00011955"/>
    </source>
</evidence>
<evidence type="ECO:0000256" key="5">
    <source>
        <dbReference type="ARBA" id="ARBA00022723"/>
    </source>
</evidence>
<dbReference type="OrthoDB" id="9778595at2"/>
<sequence>MKRPALTGAALSRRSALAWALPLLASAAALPQPARAMAAQRRDSRPLLGTRVDMVAEGGSAVFLAEAMDSAFGEMARLSAMMSRYEPESALSRINQAAGRSAVAVPGELMAVLQTGLALHRRTEGWFDMTVGALKSWRFEPGQHGAVPSEAILSHERSLVDAAGLRLDPAAGRAHLLRPGMALDLGGVAKLPILAAGMRRLQDWGVANALINGGGDVLYRGRNQGRPWRVGLRDPRRPQQVLGVLDLQGQGVLAASGDYERYFIADGQRQHHILSPRSGRPSQGACGVSLWARDVDLVNGLGAAFMLGGHGYSREYLGRTPELQALLVYPDQTVWATSDMQRALRPWG</sequence>
<dbReference type="PIRSF" id="PIRSF006268">
    <property type="entry name" value="ApbE"/>
    <property type="match status" value="1"/>
</dbReference>
<accession>A0A2N8KVR7</accession>
<evidence type="ECO:0000256" key="6">
    <source>
        <dbReference type="ARBA" id="ARBA00022827"/>
    </source>
</evidence>
<dbReference type="RefSeq" id="WP_102767463.1">
    <property type="nucleotide sequence ID" value="NZ_POSP01000003.1"/>
</dbReference>
<dbReference type="Pfam" id="PF02424">
    <property type="entry name" value="ApbE"/>
    <property type="match status" value="1"/>
</dbReference>
<reference evidence="13 14" key="1">
    <citation type="submission" date="2018-01" db="EMBL/GenBank/DDBJ databases">
        <title>Draft genome sequence of Paucibacter aquatile CR182 isolated from freshwater of the Nakdong River.</title>
        <authorList>
            <person name="Choi A."/>
            <person name="Chung E.J."/>
        </authorList>
    </citation>
    <scope>NUCLEOTIDE SEQUENCE [LARGE SCALE GENOMIC DNA]</scope>
    <source>
        <strain evidence="13 14">CR182</strain>
    </source>
</reference>
<gene>
    <name evidence="13" type="ORF">C1O66_08415</name>
</gene>
<evidence type="ECO:0000256" key="4">
    <source>
        <dbReference type="ARBA" id="ARBA00022679"/>
    </source>
</evidence>
<name>A0A2N8KVR7_9BURK</name>
<protein>
    <recommendedName>
        <fullName evidence="2 10">FAD:protein FMN transferase</fullName>
        <ecNumber evidence="1 10">2.7.1.180</ecNumber>
    </recommendedName>
    <alternativeName>
        <fullName evidence="8 10">Flavin transferase</fullName>
    </alternativeName>
</protein>
<dbReference type="SUPFAM" id="SSF143631">
    <property type="entry name" value="ApbE-like"/>
    <property type="match status" value="1"/>
</dbReference>
<dbReference type="EC" id="2.7.1.180" evidence="1 10"/>
<keyword evidence="12" id="KW-0732">Signal</keyword>
<evidence type="ECO:0000256" key="7">
    <source>
        <dbReference type="ARBA" id="ARBA00022842"/>
    </source>
</evidence>
<dbReference type="PANTHER" id="PTHR30040">
    <property type="entry name" value="THIAMINE BIOSYNTHESIS LIPOPROTEIN APBE"/>
    <property type="match status" value="1"/>
</dbReference>
<dbReference type="InterPro" id="IPR024932">
    <property type="entry name" value="ApbE"/>
</dbReference>
<dbReference type="InterPro" id="IPR006311">
    <property type="entry name" value="TAT_signal"/>
</dbReference>